<reference evidence="3" key="1">
    <citation type="submission" date="2015-07" db="EMBL/GenBank/DDBJ databases">
        <title>Draft Genome Sequence of Oceanobacillus picturae Heshi-B3 that Was Isolated from Fermented Rice Bran with Aging Salted Mackerel, Which Was Named Heshiko as Traditional Fermented Seafood in Japan.</title>
        <authorList>
            <person name="Akuzawa S."/>
            <person name="Nakagawa J."/>
            <person name="Kanekatsu T."/>
            <person name="Kanesaki Y."/>
            <person name="Suzuki T."/>
        </authorList>
    </citation>
    <scope>NUCLEOTIDE SEQUENCE [LARGE SCALE GENOMIC DNA]</scope>
    <source>
        <strain evidence="3">Heshi-B3</strain>
    </source>
</reference>
<keyword evidence="1" id="KW-0812">Transmembrane</keyword>
<gene>
    <name evidence="2" type="ORF">OPHB3_1593</name>
</gene>
<reference evidence="2 3" key="2">
    <citation type="journal article" date="2016" name="Genome Announc.">
        <title>Draft Genome Sequence of Oceanobacillus picturae Heshi-B3, Isolated from Fermented Rice Bran in a Traditional Japanese Seafood Dish.</title>
        <authorList>
            <person name="Akuzawa S."/>
            <person name="Nagaoka J."/>
            <person name="Kanekatsu M."/>
            <person name="Kanesaki Y."/>
            <person name="Suzuki T."/>
        </authorList>
    </citation>
    <scope>NUCLEOTIDE SEQUENCE [LARGE SCALE GENOMIC DNA]</scope>
    <source>
        <strain evidence="2 3">Heshi-B3</strain>
    </source>
</reference>
<evidence type="ECO:0000313" key="2">
    <source>
        <dbReference type="EMBL" id="GAQ17668.1"/>
    </source>
</evidence>
<dbReference type="AlphaFoldDB" id="A0A0U9HC43"/>
<name>A0A0U9HC43_9BACI</name>
<evidence type="ECO:0000313" key="3">
    <source>
        <dbReference type="Proteomes" id="UP000052946"/>
    </source>
</evidence>
<dbReference type="Proteomes" id="UP000052946">
    <property type="component" value="Unassembled WGS sequence"/>
</dbReference>
<organism evidence="2 3">
    <name type="scientific">Oceanobacillus picturae</name>
    <dbReference type="NCBI Taxonomy" id="171693"/>
    <lineage>
        <taxon>Bacteria</taxon>
        <taxon>Bacillati</taxon>
        <taxon>Bacillota</taxon>
        <taxon>Bacilli</taxon>
        <taxon>Bacillales</taxon>
        <taxon>Bacillaceae</taxon>
        <taxon>Oceanobacillus</taxon>
    </lineage>
</organism>
<keyword evidence="1" id="KW-1133">Transmembrane helix</keyword>
<protein>
    <submittedName>
        <fullName evidence="2">Phosphohydrolase</fullName>
    </submittedName>
</protein>
<accession>A0A0U9HC43</accession>
<proteinExistence type="predicted"/>
<dbReference type="GO" id="GO:0016787">
    <property type="term" value="F:hydrolase activity"/>
    <property type="evidence" value="ECO:0007669"/>
    <property type="project" value="UniProtKB-KW"/>
</dbReference>
<keyword evidence="2" id="KW-0378">Hydrolase</keyword>
<comment type="caution">
    <text evidence="2">The sequence shown here is derived from an EMBL/GenBank/DDBJ whole genome shotgun (WGS) entry which is preliminary data.</text>
</comment>
<dbReference type="EMBL" id="BBXV01000019">
    <property type="protein sequence ID" value="GAQ17668.1"/>
    <property type="molecule type" value="Genomic_DNA"/>
</dbReference>
<feature type="transmembrane region" description="Helical" evidence="1">
    <location>
        <begin position="12"/>
        <end position="36"/>
    </location>
</feature>
<evidence type="ECO:0000256" key="1">
    <source>
        <dbReference type="SAM" id="Phobius"/>
    </source>
</evidence>
<keyword evidence="1" id="KW-0472">Membrane</keyword>
<sequence>MKKQTSIGDLFSIRFMITLTFNELYSLLPIFAYLSFHYFSKALYLFAIKFPNPLQCTAGIPFN</sequence>